<evidence type="ECO:0000313" key="3">
    <source>
        <dbReference type="Proteomes" id="UP000266915"/>
    </source>
</evidence>
<dbReference type="InterPro" id="IPR018580">
    <property type="entry name" value="Uncharacterised_YfhO"/>
</dbReference>
<dbReference type="EMBL" id="RKHL01000001">
    <property type="protein sequence ID" value="ROR82445.1"/>
    <property type="molecule type" value="Genomic_DNA"/>
</dbReference>
<reference evidence="2 3" key="1">
    <citation type="submission" date="2018-11" db="EMBL/GenBank/DDBJ databases">
        <title>Sequencing the genomes of 1000 actinobacteria strains.</title>
        <authorList>
            <person name="Klenk H.-P."/>
        </authorList>
    </citation>
    <scope>NUCLEOTIDE SEQUENCE [LARGE SCALE GENOMIC DNA]</scope>
    <source>
        <strain evidence="2 3">DSM 14012</strain>
    </source>
</reference>
<feature type="transmembrane region" description="Helical" evidence="1">
    <location>
        <begin position="496"/>
        <end position="518"/>
    </location>
</feature>
<name>A0A3N2C4K6_9MICO</name>
<keyword evidence="3" id="KW-1185">Reference proteome</keyword>
<feature type="transmembrane region" description="Helical" evidence="1">
    <location>
        <begin position="900"/>
        <end position="922"/>
    </location>
</feature>
<dbReference type="AlphaFoldDB" id="A0A3N2C4K6"/>
<feature type="transmembrane region" description="Helical" evidence="1">
    <location>
        <begin position="353"/>
        <end position="375"/>
    </location>
</feature>
<feature type="transmembrane region" description="Helical" evidence="1">
    <location>
        <begin position="116"/>
        <end position="140"/>
    </location>
</feature>
<feature type="transmembrane region" description="Helical" evidence="1">
    <location>
        <begin position="201"/>
        <end position="233"/>
    </location>
</feature>
<accession>A0A3N2C4K6</accession>
<proteinExistence type="predicted"/>
<gene>
    <name evidence="2" type="ORF">EDD42_2536</name>
</gene>
<evidence type="ECO:0008006" key="4">
    <source>
        <dbReference type="Google" id="ProtNLM"/>
    </source>
</evidence>
<feature type="transmembrane region" description="Helical" evidence="1">
    <location>
        <begin position="387"/>
        <end position="409"/>
    </location>
</feature>
<feature type="transmembrane region" description="Helical" evidence="1">
    <location>
        <begin position="245"/>
        <end position="268"/>
    </location>
</feature>
<dbReference type="PANTHER" id="PTHR38454">
    <property type="entry name" value="INTEGRAL MEMBRANE PROTEIN-RELATED"/>
    <property type="match status" value="1"/>
</dbReference>
<comment type="caution">
    <text evidence="2">The sequence shown here is derived from an EMBL/GenBank/DDBJ whole genome shotgun (WGS) entry which is preliminary data.</text>
</comment>
<organism evidence="2 3">
    <name type="scientific">Plantibacter flavus</name>
    <dbReference type="NCBI Taxonomy" id="150123"/>
    <lineage>
        <taxon>Bacteria</taxon>
        <taxon>Bacillati</taxon>
        <taxon>Actinomycetota</taxon>
        <taxon>Actinomycetes</taxon>
        <taxon>Micrococcales</taxon>
        <taxon>Microbacteriaceae</taxon>
        <taxon>Plantibacter</taxon>
    </lineage>
</organism>
<dbReference type="PANTHER" id="PTHR38454:SF1">
    <property type="entry name" value="INTEGRAL MEMBRANE PROTEIN"/>
    <property type="match status" value="1"/>
</dbReference>
<feature type="transmembrane region" description="Helical" evidence="1">
    <location>
        <begin position="430"/>
        <end position="450"/>
    </location>
</feature>
<keyword evidence="1" id="KW-0812">Transmembrane</keyword>
<keyword evidence="1" id="KW-0472">Membrane</keyword>
<dbReference type="Proteomes" id="UP000266915">
    <property type="component" value="Unassembled WGS sequence"/>
</dbReference>
<feature type="transmembrane region" description="Helical" evidence="1">
    <location>
        <begin position="152"/>
        <end position="173"/>
    </location>
</feature>
<evidence type="ECO:0000256" key="1">
    <source>
        <dbReference type="SAM" id="Phobius"/>
    </source>
</evidence>
<feature type="transmembrane region" description="Helical" evidence="1">
    <location>
        <begin position="323"/>
        <end position="341"/>
    </location>
</feature>
<evidence type="ECO:0000313" key="2">
    <source>
        <dbReference type="EMBL" id="ROR82445.1"/>
    </source>
</evidence>
<keyword evidence="1" id="KW-1133">Transmembrane helix</keyword>
<feature type="transmembrane region" description="Helical" evidence="1">
    <location>
        <begin position="12"/>
        <end position="38"/>
    </location>
</feature>
<protein>
    <recommendedName>
        <fullName evidence="4">Membrane protein YfhO</fullName>
    </recommendedName>
</protein>
<sequence length="939" mass="98994">MLGPSHGSSAVSVIAWAALVAFVVCTIGPALVGVTSFLGTDLLVSFAPWQSSIGLPQDPTNRFIGDTIDTVVPQTALIVEAAREGSFAAWNPYAAGGAELAGLPNSGVYSPLSLPWWFLPVSAAPGYVKLLEIIVITLGMSLLLRRWRLPNASWAVASLIFASSGFMISWTNWPQTRVAALLPLLFWALDRVAIRPRPVDVAILGLVVASLLLGGFPAVAGYALYAGGAYLLVRSIVVRRRWQGVLSAVGTGAAGVVLGVGLSAWQLVPFAVNASSVLDLSARAATSGASLHWGDLASLLVPEVVGDVDAGLTWGAGNPIERLSYIGVGALALVAAAGLIVPRSRRLRPSLTFVVVALALSVVLTFVGGPILAAFQELPVFSNNPIARLRVLVGFFLALLAAAGFAAVIDPTSLRAEVRLLRRARTRRHLWWRILALVVVIAIGCVAAFTVRDTLWTLPADVIPAMREHIGVVGAFAAFAVLIVVAAWVGGRRVGILAGCILPVMLVVPAIVVANEWWPQSPPETVYPTTATHRFLERGLGESRYASVDQTMLPGTNTIDRLRSVGGHAFHTSEWQDLLEAVEPDAFFSRTYSALRSGDLATSIRSPILDRLAVKYVVDNPEATVLGQPEGTIDRTGRVQVADGDRVRSAVQSGPVRGVVFALPDSVVGQDDPDGVTVTLDIRDAVTDERIATTSTWFPALTADQSVAVEGEDIPADRAWVAELRFDGIGIPAPVAADPSGRLGISLVRPADDGLRVAHTGDATVYERTTALDRIRWASTAVTETDPAEQVATMADGSLPSTAVLLERPEDAREVASDRAASTAAVTVLPSDTSRMEVEVVADGAGWVVVADSLRRPGWAATVDGKPVELLPAEHAGAAIAVPTGEHRVVLQYTVPGQQVGLGVTAASSLVVVVLVVVDAFLVRRRRRSLLSGDPGLLG</sequence>
<feature type="transmembrane region" description="Helical" evidence="1">
    <location>
        <begin position="470"/>
        <end position="489"/>
    </location>
</feature>